<evidence type="ECO:0000313" key="2">
    <source>
        <dbReference type="Proteomes" id="UP000198736"/>
    </source>
</evidence>
<sequence>MKVGFNYPMSFNRFGADIGPNPHCSLRQWVTEQSLVAKGAVGRIPLPPLFENLDRNLANLKKMGIYVVRFFLLANGFNWLGHGPILRGHNGQNPALPYHNWEFSPLLSVDPRFVLHFEKLLASFRNAELLIIPSLVSFEFTGNSRMRDEKGLAPGGRADCIKDPGKRQIFLSTVLNALLTASARYTQQIYAWEVINEPYWCYSPIGPLSNASSDVMKANPDTLVGFARQPEVTQDEMNTFIGEAIALINSKGFPSTVGHRFFRDLEERRPLDWETVKPPQSYLYYAGSKPQFHYYAKPTLGLGDPYQIKDQGLFNAAAGGILPKPFLGEFDSDLNSFGKPWPELQGNDSTLSRLRLLESQGCELALLWPDQGTPSKDARPDPIKLASTTRQAIVNFTGGTMPPPNE</sequence>
<dbReference type="Proteomes" id="UP000198736">
    <property type="component" value="Unassembled WGS sequence"/>
</dbReference>
<protein>
    <recommendedName>
        <fullName evidence="3">Glycoside hydrolase family 5 domain-containing protein</fullName>
    </recommendedName>
</protein>
<dbReference type="SUPFAM" id="SSF51445">
    <property type="entry name" value="(Trans)glycosidases"/>
    <property type="match status" value="1"/>
</dbReference>
<dbReference type="RefSeq" id="WP_139077479.1">
    <property type="nucleotide sequence ID" value="NZ_CZPZ01000034.1"/>
</dbReference>
<dbReference type="InterPro" id="IPR017853">
    <property type="entry name" value="GH"/>
</dbReference>
<proteinExistence type="predicted"/>
<dbReference type="Gene3D" id="3.20.20.80">
    <property type="entry name" value="Glycosidases"/>
    <property type="match status" value="1"/>
</dbReference>
<reference evidence="2" key="1">
    <citation type="submission" date="2015-10" db="EMBL/GenBank/DDBJ databases">
        <authorList>
            <person name="Luecker S."/>
            <person name="Luecker S."/>
        </authorList>
    </citation>
    <scope>NUCLEOTIDE SEQUENCE [LARGE SCALE GENOMIC DNA]</scope>
</reference>
<gene>
    <name evidence="1" type="ORF">COMA2_70143</name>
</gene>
<dbReference type="OrthoDB" id="4185331at2"/>
<accession>A0A0S4LR53</accession>
<evidence type="ECO:0008006" key="3">
    <source>
        <dbReference type="Google" id="ProtNLM"/>
    </source>
</evidence>
<dbReference type="STRING" id="1742973.COMA2_70143"/>
<evidence type="ECO:0000313" key="1">
    <source>
        <dbReference type="EMBL" id="CUS39422.1"/>
    </source>
</evidence>
<keyword evidence="2" id="KW-1185">Reference proteome</keyword>
<organism evidence="1 2">
    <name type="scientific">Candidatus Nitrospira nitrificans</name>
    <dbReference type="NCBI Taxonomy" id="1742973"/>
    <lineage>
        <taxon>Bacteria</taxon>
        <taxon>Pseudomonadati</taxon>
        <taxon>Nitrospirota</taxon>
        <taxon>Nitrospiria</taxon>
        <taxon>Nitrospirales</taxon>
        <taxon>Nitrospiraceae</taxon>
        <taxon>Nitrospira</taxon>
    </lineage>
</organism>
<dbReference type="EMBL" id="CZPZ01000034">
    <property type="protein sequence ID" value="CUS39422.1"/>
    <property type="molecule type" value="Genomic_DNA"/>
</dbReference>
<name>A0A0S4LR53_9BACT</name>
<dbReference type="AlphaFoldDB" id="A0A0S4LR53"/>